<gene>
    <name evidence="1" type="ORF">EUBDOL_01172</name>
</gene>
<dbReference type="AlphaFoldDB" id="A8RBS7"/>
<reference evidence="1 2" key="1">
    <citation type="submission" date="2007-09" db="EMBL/GenBank/DDBJ databases">
        <title>Draft genome sequence of Eubacterium dolichum (DSM 3991).</title>
        <authorList>
            <person name="Sudarsanam P."/>
            <person name="Ley R."/>
            <person name="Guruge J."/>
            <person name="Turnbaugh P.J."/>
            <person name="Mahowald M."/>
            <person name="Liep D."/>
            <person name="Gordon J."/>
        </authorList>
    </citation>
    <scope>NUCLEOTIDE SEQUENCE [LARGE SCALE GENOMIC DNA]</scope>
    <source>
        <strain evidence="1 2">DSM 3991</strain>
    </source>
</reference>
<evidence type="ECO:0000313" key="1">
    <source>
        <dbReference type="EMBL" id="EDP11252.1"/>
    </source>
</evidence>
<comment type="caution">
    <text evidence="1">The sequence shown here is derived from an EMBL/GenBank/DDBJ whole genome shotgun (WGS) entry which is preliminary data.</text>
</comment>
<dbReference type="EMBL" id="ABAW02000019">
    <property type="protein sequence ID" value="EDP11252.1"/>
    <property type="molecule type" value="Genomic_DNA"/>
</dbReference>
<reference evidence="1 2" key="2">
    <citation type="submission" date="2007-09" db="EMBL/GenBank/DDBJ databases">
        <authorList>
            <person name="Fulton L."/>
            <person name="Clifton S."/>
            <person name="Fulton B."/>
            <person name="Xu J."/>
            <person name="Minx P."/>
            <person name="Pepin K.H."/>
            <person name="Johnson M."/>
            <person name="Thiruvilangam P."/>
            <person name="Bhonagiri V."/>
            <person name="Nash W.E."/>
            <person name="Mardis E.R."/>
            <person name="Wilson R.K."/>
        </authorList>
    </citation>
    <scope>NUCLEOTIDE SEQUENCE [LARGE SCALE GENOMIC DNA]</scope>
    <source>
        <strain evidence="1 2">DSM 3991</strain>
    </source>
</reference>
<sequence>MKESYMMTYRKHINSIKYSDKNDYLIFNQDSDKVKVA</sequence>
<accession>A8RBS7</accession>
<organism evidence="1 2">
    <name type="scientific">Amedibacillus dolichus DSM 3991</name>
    <dbReference type="NCBI Taxonomy" id="428127"/>
    <lineage>
        <taxon>Bacteria</taxon>
        <taxon>Bacillati</taxon>
        <taxon>Bacillota</taxon>
        <taxon>Erysipelotrichia</taxon>
        <taxon>Erysipelotrichales</taxon>
        <taxon>Erysipelotrichaceae</taxon>
        <taxon>Amedibacillus</taxon>
    </lineage>
</organism>
<dbReference type="Proteomes" id="UP000004090">
    <property type="component" value="Unassembled WGS sequence"/>
</dbReference>
<name>A8RBS7_9FIRM</name>
<proteinExistence type="predicted"/>
<dbReference type="STRING" id="428127.EUBDOL_01172"/>
<evidence type="ECO:0000313" key="2">
    <source>
        <dbReference type="Proteomes" id="UP000004090"/>
    </source>
</evidence>
<protein>
    <submittedName>
        <fullName evidence="1">Uncharacterized protein</fullName>
    </submittedName>
</protein>
<dbReference type="HOGENOM" id="CLU_3343801_0_0_9"/>